<sequence length="56" mass="6141">MPHTPEPTPEAVRRAPRCAGCAWIKDEHAKATAAGDRVAAEKWVVLMGRHQRADHG</sequence>
<dbReference type="AlphaFoldDB" id="A0A7Y7AZB8"/>
<dbReference type="RefSeq" id="WP_171077941.1">
    <property type="nucleotide sequence ID" value="NZ_BNBU01000007.1"/>
</dbReference>
<reference evidence="1 2" key="1">
    <citation type="submission" date="2020-04" db="EMBL/GenBank/DDBJ databases">
        <title>Draft Genome Sequence of Streptomyces morookaense DSM 40503, an 8-azaguanine-producing strain.</title>
        <authorList>
            <person name="Qi J."/>
            <person name="Gao J.-M."/>
        </authorList>
    </citation>
    <scope>NUCLEOTIDE SEQUENCE [LARGE SCALE GENOMIC DNA]</scope>
    <source>
        <strain evidence="1 2">DSM 40503</strain>
    </source>
</reference>
<organism evidence="1 2">
    <name type="scientific">Streptomyces morookaense</name>
    <name type="common">Streptoverticillium morookaense</name>
    <dbReference type="NCBI Taxonomy" id="1970"/>
    <lineage>
        <taxon>Bacteria</taxon>
        <taxon>Bacillati</taxon>
        <taxon>Actinomycetota</taxon>
        <taxon>Actinomycetes</taxon>
        <taxon>Kitasatosporales</taxon>
        <taxon>Streptomycetaceae</taxon>
        <taxon>Streptomyces</taxon>
    </lineage>
</organism>
<protein>
    <submittedName>
        <fullName evidence="1">Uncharacterized protein</fullName>
    </submittedName>
</protein>
<dbReference type="EMBL" id="JABBXF010000001">
    <property type="protein sequence ID" value="NVK76148.1"/>
    <property type="molecule type" value="Genomic_DNA"/>
</dbReference>
<keyword evidence="2" id="KW-1185">Reference proteome</keyword>
<proteinExistence type="predicted"/>
<evidence type="ECO:0000313" key="1">
    <source>
        <dbReference type="EMBL" id="NVK76148.1"/>
    </source>
</evidence>
<accession>A0A7Y7AZB8</accession>
<name>A0A7Y7AZB8_STRMO</name>
<evidence type="ECO:0000313" key="2">
    <source>
        <dbReference type="Proteomes" id="UP000587462"/>
    </source>
</evidence>
<dbReference type="Proteomes" id="UP000587462">
    <property type="component" value="Unassembled WGS sequence"/>
</dbReference>
<gene>
    <name evidence="1" type="ORF">HG542_00580</name>
</gene>
<comment type="caution">
    <text evidence="1">The sequence shown here is derived from an EMBL/GenBank/DDBJ whole genome shotgun (WGS) entry which is preliminary data.</text>
</comment>